<dbReference type="UniPathway" id="UPA00238"/>
<dbReference type="InterPro" id="IPR006232">
    <property type="entry name" value="Suc6P_hydrolase"/>
</dbReference>
<dbReference type="InterPro" id="IPR013189">
    <property type="entry name" value="Glyco_hydro_32_C"/>
</dbReference>
<evidence type="ECO:0000259" key="11">
    <source>
        <dbReference type="Pfam" id="PF08244"/>
    </source>
</evidence>
<dbReference type="InterPro" id="IPR001362">
    <property type="entry name" value="Glyco_hydro_32"/>
</dbReference>
<keyword evidence="6 8" id="KW-0326">Glycosidase</keyword>
<dbReference type="GO" id="GO:0005737">
    <property type="term" value="C:cytoplasm"/>
    <property type="evidence" value="ECO:0007669"/>
    <property type="project" value="UniProtKB-SubCell"/>
</dbReference>
<evidence type="ECO:0000256" key="1">
    <source>
        <dbReference type="ARBA" id="ARBA00004914"/>
    </source>
</evidence>
<dbReference type="InterPro" id="IPR013148">
    <property type="entry name" value="Glyco_hydro_32_N"/>
</dbReference>
<dbReference type="Gene3D" id="2.115.10.20">
    <property type="entry name" value="Glycosyl hydrolase domain, family 43"/>
    <property type="match status" value="1"/>
</dbReference>
<dbReference type="AlphaFoldDB" id="A0A0M0KN19"/>
<gene>
    <name evidence="12" type="ORF">AMD02_10330</name>
</gene>
<reference evidence="12" key="1">
    <citation type="submission" date="2015-08" db="EMBL/GenBank/DDBJ databases">
        <title>Complete DNA Sequence of Pseudomonas syringae pv. actinidiae, the Causal Agent of Kiwifruit Canker Disease.</title>
        <authorList>
            <person name="Rikkerink E.H.A."/>
            <person name="Fineran P.C."/>
        </authorList>
    </citation>
    <scope>NUCLEOTIDE SEQUENCE</scope>
    <source>
        <strain evidence="12">DSM 13666</strain>
    </source>
</reference>
<sequence length="488" mass="56640">MMTNRDQELRQKAKETIKRYERLVQRDPYRLVYHLMPPVGLLNDPNGFIDWDGTYHLFYQWHPFEAAHGPKFWGHFVSGDLVFWEEKEPALTPSDWFDKNGCYSGSAVADNGKLKLFYTGNVKNENDERESYQCVAESEDGLTFTKKGVILHVPDGYTAHFRDPKVWKRDGIWYLVIGAQTKQIDGHVLLFRSDDLKEWQFAGIVTGSNVRSMGDFGYMWECPDLFHLDGEDVLLVSPQGLEKQGYLYHNVHNTGYFIGRLDYETGELVHGPFKELDRGFEFYAPQTTIDRYGRRILFGWMGVPDQGEEKHPTVKHQWIHAMTLPRELKLVDGKIYQRPVEELKQLRKNEVSRPSVKISEHPQRFEEISGEAFELLLDVEENQAEVFELTIRDNVRVIFNRGLKRLTLERVSFVDGLTESRHCELAELSSLHLYVDTSAVELFVNEGEEVFTARYFADPANRSIQFKTIHGSLTASLKKWALDSIMKK</sequence>
<dbReference type="Pfam" id="PF00251">
    <property type="entry name" value="Glyco_hydro_32N"/>
    <property type="match status" value="1"/>
</dbReference>
<feature type="domain" description="Glycosyl hydrolase family 32 C-terminal" evidence="11">
    <location>
        <begin position="342"/>
        <end position="474"/>
    </location>
</feature>
<dbReference type="PANTHER" id="PTHR43101">
    <property type="entry name" value="BETA-FRUCTOSIDASE"/>
    <property type="match status" value="1"/>
</dbReference>
<dbReference type="PROSITE" id="PS00609">
    <property type="entry name" value="GLYCOSYL_HYDROL_F32"/>
    <property type="match status" value="1"/>
</dbReference>
<dbReference type="NCBIfam" id="TIGR01322">
    <property type="entry name" value="scrB_fam"/>
    <property type="match status" value="1"/>
</dbReference>
<proteinExistence type="inferred from homology"/>
<dbReference type="CDD" id="cd18623">
    <property type="entry name" value="GH32_ScrB-like"/>
    <property type="match status" value="1"/>
</dbReference>
<dbReference type="InterPro" id="IPR023296">
    <property type="entry name" value="Glyco_hydro_beta-prop_sf"/>
</dbReference>
<comment type="similarity">
    <text evidence="2 8">Belongs to the glycosyl hydrolase 32 family.</text>
</comment>
<dbReference type="EC" id="3.2.1.26" evidence="3 8"/>
<evidence type="ECO:0000256" key="2">
    <source>
        <dbReference type="ARBA" id="ARBA00009902"/>
    </source>
</evidence>
<evidence type="ECO:0000256" key="4">
    <source>
        <dbReference type="ARBA" id="ARBA00019623"/>
    </source>
</evidence>
<dbReference type="InterPro" id="IPR013320">
    <property type="entry name" value="ConA-like_dom_sf"/>
</dbReference>
<dbReference type="SMART" id="SM00640">
    <property type="entry name" value="Glyco_32"/>
    <property type="match status" value="1"/>
</dbReference>
<protein>
    <recommendedName>
        <fullName evidence="4 8">Sucrose-6-phosphate hydrolase</fullName>
        <ecNumber evidence="3 8">3.2.1.26</ecNumber>
    </recommendedName>
    <alternativeName>
        <fullName evidence="7 9">Invertase</fullName>
    </alternativeName>
</protein>
<comment type="function">
    <text evidence="9">Enables the bacterium to metabolize sucrose as a sole carbon source.</text>
</comment>
<comment type="caution">
    <text evidence="12">The sequence shown here is derived from an EMBL/GenBank/DDBJ whole genome shotgun (WGS) entry which is preliminary data.</text>
</comment>
<evidence type="ECO:0000256" key="6">
    <source>
        <dbReference type="ARBA" id="ARBA00023295"/>
    </source>
</evidence>
<dbReference type="PANTHER" id="PTHR43101:SF1">
    <property type="entry name" value="BETA-FRUCTOSIDASE"/>
    <property type="match status" value="1"/>
</dbReference>
<evidence type="ECO:0000256" key="8">
    <source>
        <dbReference type="RuleBase" id="RU362110"/>
    </source>
</evidence>
<accession>A0A0M0KN19</accession>
<dbReference type="InterPro" id="IPR051214">
    <property type="entry name" value="GH32_Enzymes"/>
</dbReference>
<feature type="domain" description="Glycosyl hydrolase family 32 N-terminal" evidence="10">
    <location>
        <begin position="34"/>
        <end position="339"/>
    </location>
</feature>
<evidence type="ECO:0000256" key="5">
    <source>
        <dbReference type="ARBA" id="ARBA00022801"/>
    </source>
</evidence>
<comment type="subcellular location">
    <subcellularLocation>
        <location evidence="9">Cytoplasm</location>
    </subcellularLocation>
</comment>
<keyword evidence="9" id="KW-0963">Cytoplasm</keyword>
<dbReference type="PATRIC" id="fig|136160.3.peg.2454"/>
<dbReference type="InterPro" id="IPR018053">
    <property type="entry name" value="Glyco_hydro_32_AS"/>
</dbReference>
<dbReference type="Pfam" id="PF08244">
    <property type="entry name" value="Glyco_hydro_32C"/>
    <property type="match status" value="1"/>
</dbReference>
<organism evidence="12">
    <name type="scientific">Halalkalibacterium halodurans</name>
    <name type="common">Bacillus halodurans</name>
    <dbReference type="NCBI Taxonomy" id="86665"/>
    <lineage>
        <taxon>Bacteria</taxon>
        <taxon>Bacillati</taxon>
        <taxon>Bacillota</taxon>
        <taxon>Bacilli</taxon>
        <taxon>Bacillales</taxon>
        <taxon>Bacillaceae</taxon>
        <taxon>Halalkalibacterium (ex Joshi et al. 2022)</taxon>
    </lineage>
</organism>
<dbReference type="GO" id="GO:0004564">
    <property type="term" value="F:beta-fructofuranosidase activity"/>
    <property type="evidence" value="ECO:0007669"/>
    <property type="project" value="UniProtKB-EC"/>
</dbReference>
<evidence type="ECO:0000256" key="9">
    <source>
        <dbReference type="RuleBase" id="RU365015"/>
    </source>
</evidence>
<keyword evidence="9" id="KW-0119">Carbohydrate metabolism</keyword>
<dbReference type="GO" id="GO:0005985">
    <property type="term" value="P:sucrose metabolic process"/>
    <property type="evidence" value="ECO:0007669"/>
    <property type="project" value="UniProtKB-UniPathway"/>
</dbReference>
<comment type="catalytic activity">
    <reaction evidence="8">
        <text>Hydrolysis of terminal non-reducing beta-D-fructofuranoside residues in beta-D-fructofuranosides.</text>
        <dbReference type="EC" id="3.2.1.26"/>
    </reaction>
</comment>
<dbReference type="SUPFAM" id="SSF49899">
    <property type="entry name" value="Concanavalin A-like lectins/glucanases"/>
    <property type="match status" value="1"/>
</dbReference>
<comment type="pathway">
    <text evidence="1 9">Glycan biosynthesis; sucrose metabolism.</text>
</comment>
<evidence type="ECO:0000313" key="12">
    <source>
        <dbReference type="EMBL" id="KOO40214.1"/>
    </source>
</evidence>
<dbReference type="SUPFAM" id="SSF75005">
    <property type="entry name" value="Arabinanase/levansucrase/invertase"/>
    <property type="match status" value="1"/>
</dbReference>
<dbReference type="EMBL" id="LILD01000001">
    <property type="protein sequence ID" value="KOO40214.1"/>
    <property type="molecule type" value="Genomic_DNA"/>
</dbReference>
<evidence type="ECO:0000256" key="7">
    <source>
        <dbReference type="ARBA" id="ARBA00033367"/>
    </source>
</evidence>
<evidence type="ECO:0000256" key="3">
    <source>
        <dbReference type="ARBA" id="ARBA00012758"/>
    </source>
</evidence>
<dbReference type="Gene3D" id="2.60.120.560">
    <property type="entry name" value="Exo-inulinase, domain 1"/>
    <property type="match status" value="1"/>
</dbReference>
<name>A0A0M0KN19_ALKHA</name>
<keyword evidence="5 8" id="KW-0378">Hydrolase</keyword>
<evidence type="ECO:0000259" key="10">
    <source>
        <dbReference type="Pfam" id="PF00251"/>
    </source>
</evidence>